<gene>
    <name evidence="2" type="ORF">BDQ12DRAFT_672126</name>
</gene>
<dbReference type="Proteomes" id="UP000308652">
    <property type="component" value="Unassembled WGS sequence"/>
</dbReference>
<protein>
    <submittedName>
        <fullName evidence="2">Uncharacterized protein</fullName>
    </submittedName>
</protein>
<feature type="non-terminal residue" evidence="2">
    <location>
        <position position="1"/>
    </location>
</feature>
<sequence>SLGSPVSLPAINHSQVEDQSTPDRQHSVPADIAARLYTAADSNPGDNRNEKLDIEMAYLTAVGSQNKDNFTDYMQSPPSSPVRPMFSLVPATFLQAHTSSLLKDVNQNVGASTVLPPFHFGEFAVSLCPQLSPSLEPVGALPTLLRNDNESVSKLTNWEWMVDMPADTDMLCLLDNGTW</sequence>
<name>A0A5C3LEL4_9AGAR</name>
<dbReference type="AlphaFoldDB" id="A0A5C3LEL4"/>
<dbReference type="EMBL" id="ML213928">
    <property type="protein sequence ID" value="TFK31085.1"/>
    <property type="molecule type" value="Genomic_DNA"/>
</dbReference>
<feature type="region of interest" description="Disordered" evidence="1">
    <location>
        <begin position="1"/>
        <end position="26"/>
    </location>
</feature>
<proteinExistence type="predicted"/>
<accession>A0A5C3LEL4</accession>
<evidence type="ECO:0000313" key="3">
    <source>
        <dbReference type="Proteomes" id="UP000308652"/>
    </source>
</evidence>
<evidence type="ECO:0000256" key="1">
    <source>
        <dbReference type="SAM" id="MobiDB-lite"/>
    </source>
</evidence>
<keyword evidence="3" id="KW-1185">Reference proteome</keyword>
<evidence type="ECO:0000313" key="2">
    <source>
        <dbReference type="EMBL" id="TFK31085.1"/>
    </source>
</evidence>
<reference evidence="2 3" key="1">
    <citation type="journal article" date="2019" name="Nat. Ecol. Evol.">
        <title>Megaphylogeny resolves global patterns of mushroom evolution.</title>
        <authorList>
            <person name="Varga T."/>
            <person name="Krizsan K."/>
            <person name="Foldi C."/>
            <person name="Dima B."/>
            <person name="Sanchez-Garcia M."/>
            <person name="Sanchez-Ramirez S."/>
            <person name="Szollosi G.J."/>
            <person name="Szarkandi J.G."/>
            <person name="Papp V."/>
            <person name="Albert L."/>
            <person name="Andreopoulos W."/>
            <person name="Angelini C."/>
            <person name="Antonin V."/>
            <person name="Barry K.W."/>
            <person name="Bougher N.L."/>
            <person name="Buchanan P."/>
            <person name="Buyck B."/>
            <person name="Bense V."/>
            <person name="Catcheside P."/>
            <person name="Chovatia M."/>
            <person name="Cooper J."/>
            <person name="Damon W."/>
            <person name="Desjardin D."/>
            <person name="Finy P."/>
            <person name="Geml J."/>
            <person name="Haridas S."/>
            <person name="Hughes K."/>
            <person name="Justo A."/>
            <person name="Karasinski D."/>
            <person name="Kautmanova I."/>
            <person name="Kiss B."/>
            <person name="Kocsube S."/>
            <person name="Kotiranta H."/>
            <person name="LaButti K.M."/>
            <person name="Lechner B.E."/>
            <person name="Liimatainen K."/>
            <person name="Lipzen A."/>
            <person name="Lukacs Z."/>
            <person name="Mihaltcheva S."/>
            <person name="Morgado L.N."/>
            <person name="Niskanen T."/>
            <person name="Noordeloos M.E."/>
            <person name="Ohm R.A."/>
            <person name="Ortiz-Santana B."/>
            <person name="Ovrebo C."/>
            <person name="Racz N."/>
            <person name="Riley R."/>
            <person name="Savchenko A."/>
            <person name="Shiryaev A."/>
            <person name="Soop K."/>
            <person name="Spirin V."/>
            <person name="Szebenyi C."/>
            <person name="Tomsovsky M."/>
            <person name="Tulloss R.E."/>
            <person name="Uehling J."/>
            <person name="Grigoriev I.V."/>
            <person name="Vagvolgyi C."/>
            <person name="Papp T."/>
            <person name="Martin F.M."/>
            <person name="Miettinen O."/>
            <person name="Hibbett D.S."/>
            <person name="Nagy L.G."/>
        </authorList>
    </citation>
    <scope>NUCLEOTIDE SEQUENCE [LARGE SCALE GENOMIC DNA]</scope>
    <source>
        <strain evidence="2 3">CBS 166.37</strain>
    </source>
</reference>
<organism evidence="2 3">
    <name type="scientific">Crucibulum laeve</name>
    <dbReference type="NCBI Taxonomy" id="68775"/>
    <lineage>
        <taxon>Eukaryota</taxon>
        <taxon>Fungi</taxon>
        <taxon>Dikarya</taxon>
        <taxon>Basidiomycota</taxon>
        <taxon>Agaricomycotina</taxon>
        <taxon>Agaricomycetes</taxon>
        <taxon>Agaricomycetidae</taxon>
        <taxon>Agaricales</taxon>
        <taxon>Agaricineae</taxon>
        <taxon>Nidulariaceae</taxon>
        <taxon>Crucibulum</taxon>
    </lineage>
</organism>